<keyword evidence="4" id="KW-1185">Reference proteome</keyword>
<dbReference type="SUPFAM" id="SSF47413">
    <property type="entry name" value="lambda repressor-like DNA-binding domains"/>
    <property type="match status" value="1"/>
</dbReference>
<name>K7A046_9ALTE</name>
<evidence type="ECO:0000313" key="4">
    <source>
        <dbReference type="Proteomes" id="UP000006251"/>
    </source>
</evidence>
<reference evidence="4" key="1">
    <citation type="journal article" date="2014" name="Environ. Microbiol.">
        <title>Comparative genomics of the marine bacterial genus Glaciecola reveals the high degree of genomic diversity and genomic characteristic for cold adaptation.</title>
        <authorList>
            <person name="Qin Q.L."/>
            <person name="Xie B.B."/>
            <person name="Yu Y."/>
            <person name="Shu Y.L."/>
            <person name="Rong J.C."/>
            <person name="Zhang Y.J."/>
            <person name="Zhao D.L."/>
            <person name="Chen X.L."/>
            <person name="Zhang X.Y."/>
            <person name="Chen B."/>
            <person name="Zhou B.C."/>
            <person name="Zhang Y.Z."/>
        </authorList>
    </citation>
    <scope>NUCLEOTIDE SEQUENCE [LARGE SCALE GENOMIC DNA]</scope>
    <source>
        <strain evidence="4">ACAM 615</strain>
    </source>
</reference>
<dbReference type="OrthoDB" id="3034420at2"/>
<dbReference type="SMART" id="SM00530">
    <property type="entry name" value="HTH_XRE"/>
    <property type="match status" value="1"/>
</dbReference>
<proteinExistence type="predicted"/>
<dbReference type="InterPro" id="IPR001387">
    <property type="entry name" value="Cro/C1-type_HTH"/>
</dbReference>
<dbReference type="RefSeq" id="WP_006011316.1">
    <property type="nucleotide sequence ID" value="NZ_AUAV01000028.1"/>
</dbReference>
<gene>
    <name evidence="3" type="ORF">GPAL_2029</name>
</gene>
<dbReference type="GO" id="GO:0003677">
    <property type="term" value="F:DNA binding"/>
    <property type="evidence" value="ECO:0007669"/>
    <property type="project" value="UniProtKB-KW"/>
</dbReference>
<dbReference type="AlphaFoldDB" id="K7A046"/>
<dbReference type="PANTHER" id="PTHR46558">
    <property type="entry name" value="TRACRIPTIONAL REGULATORY PROTEIN-RELATED-RELATED"/>
    <property type="match status" value="1"/>
</dbReference>
<dbReference type="PROSITE" id="PS50943">
    <property type="entry name" value="HTH_CROC1"/>
    <property type="match status" value="1"/>
</dbReference>
<sequence length="65" mass="7594">MKNRLKVLRAERDWTQADLANKLDVSRQTINSIEKDKYDPSLPLAFKIARLFQQSIESIFLDNEA</sequence>
<organism evidence="3 4">
    <name type="scientific">Brumicola pallidula DSM 14239 = ACAM 615</name>
    <dbReference type="NCBI Taxonomy" id="1121922"/>
    <lineage>
        <taxon>Bacteria</taxon>
        <taxon>Pseudomonadati</taxon>
        <taxon>Pseudomonadota</taxon>
        <taxon>Gammaproteobacteria</taxon>
        <taxon>Alteromonadales</taxon>
        <taxon>Alteromonadaceae</taxon>
        <taxon>Brumicola</taxon>
    </lineage>
</organism>
<evidence type="ECO:0000313" key="3">
    <source>
        <dbReference type="EMBL" id="GAC28890.1"/>
    </source>
</evidence>
<evidence type="ECO:0000259" key="2">
    <source>
        <dbReference type="PROSITE" id="PS50943"/>
    </source>
</evidence>
<evidence type="ECO:0000256" key="1">
    <source>
        <dbReference type="ARBA" id="ARBA00023125"/>
    </source>
</evidence>
<dbReference type="PANTHER" id="PTHR46558:SF4">
    <property type="entry name" value="DNA-BIDING PHAGE PROTEIN"/>
    <property type="match status" value="1"/>
</dbReference>
<dbReference type="CDD" id="cd00093">
    <property type="entry name" value="HTH_XRE"/>
    <property type="match status" value="1"/>
</dbReference>
<accession>K7A046</accession>
<dbReference type="Pfam" id="PF01381">
    <property type="entry name" value="HTH_3"/>
    <property type="match status" value="1"/>
</dbReference>
<dbReference type="EMBL" id="BAEQ01000034">
    <property type="protein sequence ID" value="GAC28890.1"/>
    <property type="molecule type" value="Genomic_DNA"/>
</dbReference>
<feature type="domain" description="HTH cro/C1-type" evidence="2">
    <location>
        <begin position="5"/>
        <end position="59"/>
    </location>
</feature>
<dbReference type="STRING" id="1121922.GCA_000428905_03822"/>
<comment type="caution">
    <text evidence="3">The sequence shown here is derived from an EMBL/GenBank/DDBJ whole genome shotgun (WGS) entry which is preliminary data.</text>
</comment>
<dbReference type="InterPro" id="IPR010982">
    <property type="entry name" value="Lambda_DNA-bd_dom_sf"/>
</dbReference>
<dbReference type="Proteomes" id="UP000006251">
    <property type="component" value="Unassembled WGS sequence"/>
</dbReference>
<protein>
    <submittedName>
        <fullName evidence="3">Cro/CI family transcriptional regulator</fullName>
    </submittedName>
</protein>
<dbReference type="Gene3D" id="1.10.260.40">
    <property type="entry name" value="lambda repressor-like DNA-binding domains"/>
    <property type="match status" value="1"/>
</dbReference>
<keyword evidence="1" id="KW-0238">DNA-binding</keyword>